<feature type="transmembrane region" description="Helical" evidence="1">
    <location>
        <begin position="761"/>
        <end position="781"/>
    </location>
</feature>
<dbReference type="Proteomes" id="UP000718564">
    <property type="component" value="Unassembled WGS sequence"/>
</dbReference>
<organism evidence="3 4">
    <name type="scientific">Brasilonema bromeliae SPC951</name>
    <dbReference type="NCBI Taxonomy" id="385972"/>
    <lineage>
        <taxon>Bacteria</taxon>
        <taxon>Bacillati</taxon>
        <taxon>Cyanobacteriota</taxon>
        <taxon>Cyanophyceae</taxon>
        <taxon>Nostocales</taxon>
        <taxon>Scytonemataceae</taxon>
        <taxon>Brasilonema</taxon>
        <taxon>Bromeliae group (in: Brasilonema)</taxon>
    </lineage>
</organism>
<keyword evidence="1" id="KW-1133">Transmembrane helix</keyword>
<dbReference type="RefSeq" id="WP_169155160.1">
    <property type="nucleotide sequence ID" value="NZ_CAWPJE010000033.1"/>
</dbReference>
<evidence type="ECO:0000256" key="1">
    <source>
        <dbReference type="SAM" id="Phobius"/>
    </source>
</evidence>
<evidence type="ECO:0000313" key="3">
    <source>
        <dbReference type="EMBL" id="NMG19897.1"/>
    </source>
</evidence>
<protein>
    <submittedName>
        <fullName evidence="3">Sensor protein Chase2</fullName>
    </submittedName>
</protein>
<keyword evidence="4" id="KW-1185">Reference proteome</keyword>
<dbReference type="SMART" id="SM01080">
    <property type="entry name" value="CHASE2"/>
    <property type="match status" value="1"/>
</dbReference>
<sequence>MGKLVVLKFADGSFEQGFPVTLQIGEEGERPSTEITGKLPAAGEMPLYYSHWQSSYLKLGNCYRLSADKMQVTNVSVTQDCDNIAHILRSRFNTWLRTEEFRPIREKWLEKLLPTDEIRVILQTEDTQLQRLPWHLWDLLERYPKAEFALASPTYEKISSQKTLNNKVRILAIVGNSQGIDTEVDRALLQQLTDADVTFLVEPQRKELTDFLWGNSWDILFFAGHSSSHGKDGSGRIYLNKTDSLTISELRYALRKTVQHGLQLAIFNSCDGLGLARELADLQIPQMIVMREPVPDLVAQEFLKYFLQGFAGGESFYQAVREARERLQGLEDKFPCATWLPIICQNLAQIPPTWPEITGRVEVEVPEPLERSPLPPPPPPRFAVALLSSVVISVLVCGLRFLGLVQMSELQAFDQMMRLRSLIFHEESDPRLLVVAIDDADIDAQRQRGEDVIGKSLSDISLNKLLEKLQQYEPYAIGLDIYRDFKAQYPNLTFRLKQTENLIGVCKHSDAAIPVKSTAPPPEIPKERLGFSDFIHDPDGVVRRHLLFMEQEAVSACAADYAFSAQLAFRYLLADKGIQPKFTTQGDLQLGNTVFPRLNSHSGGYQGIDANGGQILLNYRSSKNIAQQVTLTQVLSNQVHPDAIKNRIVLIGVVSKGERSDYWGTPYENHFDQRTSGLLVQAHMVSQLLSAVLDKRPLLQVWSLWGEVIWICGASVVGGVLAWRVRVLPRLTLFVFVCSGVLYVVCFGLLIQGYWVPFVPSALALVGTMSIVFFQNSRLFIVKTQQLSRQT</sequence>
<comment type="caution">
    <text evidence="3">The sequence shown here is derived from an EMBL/GenBank/DDBJ whole genome shotgun (WGS) entry which is preliminary data.</text>
</comment>
<accession>A0ABX1P7V0</accession>
<reference evidence="3 4" key="1">
    <citation type="submission" date="2018-06" db="EMBL/GenBank/DDBJ databases">
        <title>Comparative genomics of Brasilonema spp. strains.</title>
        <authorList>
            <person name="Alvarenga D.O."/>
            <person name="Fiore M.F."/>
            <person name="Varani A.M."/>
        </authorList>
    </citation>
    <scope>NUCLEOTIDE SEQUENCE [LARGE SCALE GENOMIC DNA]</scope>
    <source>
        <strain evidence="3 4">SPC951</strain>
    </source>
</reference>
<keyword evidence="1" id="KW-0472">Membrane</keyword>
<name>A0ABX1P7V0_9CYAN</name>
<proteinExistence type="predicted"/>
<dbReference type="InterPro" id="IPR007890">
    <property type="entry name" value="CHASE2"/>
</dbReference>
<dbReference type="Pfam" id="PF12770">
    <property type="entry name" value="CHAT"/>
    <property type="match status" value="1"/>
</dbReference>
<evidence type="ECO:0000313" key="4">
    <source>
        <dbReference type="Proteomes" id="UP000718564"/>
    </source>
</evidence>
<dbReference type="InterPro" id="IPR024983">
    <property type="entry name" value="CHAT_dom"/>
</dbReference>
<feature type="transmembrane region" description="Helical" evidence="1">
    <location>
        <begin position="733"/>
        <end position="755"/>
    </location>
</feature>
<keyword evidence="1" id="KW-0812">Transmembrane</keyword>
<evidence type="ECO:0000259" key="2">
    <source>
        <dbReference type="SMART" id="SM01080"/>
    </source>
</evidence>
<dbReference type="Pfam" id="PF05226">
    <property type="entry name" value="CHASE2"/>
    <property type="match status" value="1"/>
</dbReference>
<feature type="transmembrane region" description="Helical" evidence="1">
    <location>
        <begin position="699"/>
        <end position="721"/>
    </location>
</feature>
<gene>
    <name evidence="3" type="ORF">DP116_10655</name>
</gene>
<feature type="domain" description="CHASE2" evidence="2">
    <location>
        <begin position="405"/>
        <end position="721"/>
    </location>
</feature>
<dbReference type="EMBL" id="QMEB01000064">
    <property type="protein sequence ID" value="NMG19897.1"/>
    <property type="molecule type" value="Genomic_DNA"/>
</dbReference>